<dbReference type="PANTHER" id="PTHR42748">
    <property type="entry name" value="NITROGEN METABOLITE REPRESSION PROTEIN NMRA FAMILY MEMBER"/>
    <property type="match status" value="1"/>
</dbReference>
<dbReference type="Gene3D" id="3.40.50.720">
    <property type="entry name" value="NAD(P)-binding Rossmann-like Domain"/>
    <property type="match status" value="1"/>
</dbReference>
<accession>A0A2I8VQQ3</accession>
<sequence length="152" mass="16482">MSQFSVLVVGATGRQGGAVADHLLSSGYRDFDVHALTRSPESDRAQALGDQGATLVEGNLLEKSLKPSTRSTASRLRLRTAHHRQRRGSRPKSNRERTWRRSPPKSASNSSCIAPSPEPIAKPESRTSSRSTISNGGFSPSAFPRRSFAPSR</sequence>
<dbReference type="InterPro" id="IPR051164">
    <property type="entry name" value="NmrA-like_oxidored"/>
</dbReference>
<proteinExistence type="inferred from homology"/>
<evidence type="ECO:0000313" key="5">
    <source>
        <dbReference type="EMBL" id="AUV84253.1"/>
    </source>
</evidence>
<comment type="similarity">
    <text evidence="1">Belongs to the NmrA-type oxidoreductase family.</text>
</comment>
<evidence type="ECO:0000313" key="6">
    <source>
        <dbReference type="Proteomes" id="UP000236584"/>
    </source>
</evidence>
<dbReference type="PANTHER" id="PTHR42748:SF7">
    <property type="entry name" value="NMRA LIKE REDOX SENSOR 1-RELATED"/>
    <property type="match status" value="1"/>
</dbReference>
<feature type="compositionally biased region" description="Basic residues" evidence="3">
    <location>
        <begin position="76"/>
        <end position="92"/>
    </location>
</feature>
<organism evidence="5 6">
    <name type="scientific">Salinigranum rubrum</name>
    <dbReference type="NCBI Taxonomy" id="755307"/>
    <lineage>
        <taxon>Archaea</taxon>
        <taxon>Methanobacteriati</taxon>
        <taxon>Methanobacteriota</taxon>
        <taxon>Stenosarchaea group</taxon>
        <taxon>Halobacteria</taxon>
        <taxon>Halobacteriales</taxon>
        <taxon>Haloferacaceae</taxon>
        <taxon>Salinigranum</taxon>
    </lineage>
</organism>
<dbReference type="EMBL" id="CP026310">
    <property type="protein sequence ID" value="AUV84253.1"/>
    <property type="molecule type" value="Genomic_DNA"/>
</dbReference>
<feature type="domain" description="NmrA-like" evidence="4">
    <location>
        <begin position="5"/>
        <end position="64"/>
    </location>
</feature>
<protein>
    <recommendedName>
        <fullName evidence="4">NmrA-like domain-containing protein</fullName>
    </recommendedName>
</protein>
<geneLocation type="plasmid" evidence="5">
    <name>unnamed1</name>
</geneLocation>
<reference evidence="5 6" key="1">
    <citation type="submission" date="2018-01" db="EMBL/GenBank/DDBJ databases">
        <title>Complete genome sequence of Salinigranum rubrum GX10T, an extremely halophilic archaeon isolated from a marine solar saltern.</title>
        <authorList>
            <person name="Han S."/>
        </authorList>
    </citation>
    <scope>NUCLEOTIDE SEQUENCE [LARGE SCALE GENOMIC DNA]</scope>
    <source>
        <strain evidence="5 6">GX10</strain>
        <plasmid evidence="6">Plasmid unnamed1</plasmid>
    </source>
</reference>
<evidence type="ECO:0000256" key="3">
    <source>
        <dbReference type="SAM" id="MobiDB-lite"/>
    </source>
</evidence>
<dbReference type="Proteomes" id="UP000236584">
    <property type="component" value="Plasmid unnamed1"/>
</dbReference>
<dbReference type="Pfam" id="PF05368">
    <property type="entry name" value="NmrA"/>
    <property type="match status" value="1"/>
</dbReference>
<gene>
    <name evidence="5" type="ORF">C2R22_22125</name>
</gene>
<dbReference type="InterPro" id="IPR036291">
    <property type="entry name" value="NAD(P)-bd_dom_sf"/>
</dbReference>
<name>A0A2I8VQQ3_9EURY</name>
<keyword evidence="2" id="KW-0521">NADP</keyword>
<dbReference type="SUPFAM" id="SSF51735">
    <property type="entry name" value="NAD(P)-binding Rossmann-fold domains"/>
    <property type="match status" value="1"/>
</dbReference>
<evidence type="ECO:0000256" key="2">
    <source>
        <dbReference type="ARBA" id="ARBA00022857"/>
    </source>
</evidence>
<dbReference type="InterPro" id="IPR008030">
    <property type="entry name" value="NmrA-like"/>
</dbReference>
<evidence type="ECO:0000259" key="4">
    <source>
        <dbReference type="Pfam" id="PF05368"/>
    </source>
</evidence>
<dbReference type="AlphaFoldDB" id="A0A2I8VQQ3"/>
<feature type="compositionally biased region" description="Polar residues" evidence="3">
    <location>
        <begin position="128"/>
        <end position="138"/>
    </location>
</feature>
<feature type="region of interest" description="Disordered" evidence="3">
    <location>
        <begin position="59"/>
        <end position="152"/>
    </location>
</feature>
<keyword evidence="5" id="KW-0614">Plasmid</keyword>
<evidence type="ECO:0000256" key="1">
    <source>
        <dbReference type="ARBA" id="ARBA00006328"/>
    </source>
</evidence>
<keyword evidence="6" id="KW-1185">Reference proteome</keyword>
<dbReference type="KEGG" id="srub:C2R22_22125"/>